<evidence type="ECO:0000256" key="1">
    <source>
        <dbReference type="SAM" id="Phobius"/>
    </source>
</evidence>
<dbReference type="AlphaFoldDB" id="A0A523S243"/>
<keyword evidence="1" id="KW-0472">Membrane</keyword>
<keyword evidence="1" id="KW-0812">Transmembrane</keyword>
<keyword evidence="1" id="KW-1133">Transmembrane helix</keyword>
<comment type="caution">
    <text evidence="2">The sequence shown here is derived from an EMBL/GenBank/DDBJ whole genome shotgun (WGS) entry which is preliminary data.</text>
</comment>
<accession>A0A523S243</accession>
<dbReference type="Gene3D" id="3.20.20.80">
    <property type="entry name" value="Glycosidases"/>
    <property type="match status" value="1"/>
</dbReference>
<evidence type="ECO:0000313" key="3">
    <source>
        <dbReference type="Proteomes" id="UP000316360"/>
    </source>
</evidence>
<keyword evidence="2" id="KW-0378">Hydrolase</keyword>
<name>A0A523S243_UNCAE</name>
<sequence length="500" mass="56714">MEKITMSAVSKGKEDNMRRILNFTLGPTMVLILLIVLGVQFIPGEPLIREQAVASSGTRRSWLLQEGNNLPKTGLQHKQSHELEDNRIGQQASLEADIYTKQDVNYFVNQYINLGLKRARLTMERFEWDKMDWSNLEEYSKFNIGPYHDKAITGLADNGIKITYFLFFWDPESPGKEVTSGYSRFKTEDEIQRYLDYTKFIVNHFKGRIEYYEILNEPITGSGTQQSVEVADYINLVRRVVPVIRKEDLGAKVVVGAIPNLYNPGDYKYLLNILNSEIMPLVDGISFHPMHGVSPDYELKEDYYKYPSVIQEIKDVASAHGFEGEYFADELIWRNSEIPLESEPWVYSEIAVAKYYARGIVMNLGMDLNVGLALESVEEQPLMVRVIQNLCTIMAGAKPVSLPIEIQSKATNIRNYNFSLSNGDKLIALWTDGVAVDDDPGVKATLISPGFSAQKVMGIDVLNGFEQQLVVNIENGNLLIHNLLVKDYPIIIRLIDITSF</sequence>
<dbReference type="EMBL" id="SOKJ01000113">
    <property type="protein sequence ID" value="TET12052.1"/>
    <property type="molecule type" value="Genomic_DNA"/>
</dbReference>
<proteinExistence type="predicted"/>
<protein>
    <submittedName>
        <fullName evidence="2">Glycosyl hydrolase family protein</fullName>
    </submittedName>
</protein>
<reference evidence="2 3" key="1">
    <citation type="submission" date="2019-03" db="EMBL/GenBank/DDBJ databases">
        <title>Metabolic potential of uncultured bacteria and archaea associated with petroleum seepage in deep-sea sediments.</title>
        <authorList>
            <person name="Dong X."/>
            <person name="Hubert C."/>
        </authorList>
    </citation>
    <scope>NUCLEOTIDE SEQUENCE [LARGE SCALE GENOMIC DNA]</scope>
    <source>
        <strain evidence="2">E44_bin7</strain>
    </source>
</reference>
<evidence type="ECO:0000313" key="2">
    <source>
        <dbReference type="EMBL" id="TET12052.1"/>
    </source>
</evidence>
<dbReference type="Proteomes" id="UP000316360">
    <property type="component" value="Unassembled WGS sequence"/>
</dbReference>
<dbReference type="GO" id="GO:0016787">
    <property type="term" value="F:hydrolase activity"/>
    <property type="evidence" value="ECO:0007669"/>
    <property type="project" value="UniProtKB-KW"/>
</dbReference>
<feature type="transmembrane region" description="Helical" evidence="1">
    <location>
        <begin position="20"/>
        <end position="42"/>
    </location>
</feature>
<gene>
    <name evidence="2" type="ORF">E3J84_02160</name>
</gene>
<dbReference type="SUPFAM" id="SSF51445">
    <property type="entry name" value="(Trans)glycosidases"/>
    <property type="match status" value="1"/>
</dbReference>
<organism evidence="2 3">
    <name type="scientific">Aerophobetes bacterium</name>
    <dbReference type="NCBI Taxonomy" id="2030807"/>
    <lineage>
        <taxon>Bacteria</taxon>
        <taxon>Candidatus Aerophobota</taxon>
    </lineage>
</organism>
<dbReference type="InterPro" id="IPR017853">
    <property type="entry name" value="GH"/>
</dbReference>